<dbReference type="GeneID" id="5701875"/>
<dbReference type="Pfam" id="PF12796">
    <property type="entry name" value="Ank_2"/>
    <property type="match status" value="6"/>
</dbReference>
<name>A8B866_GIAIC</name>
<comment type="caution">
    <text evidence="2">The sequence shown here is derived from an EMBL/GenBank/DDBJ whole genome shotgun (WGS) entry which is preliminary data.</text>
</comment>
<dbReference type="EMBL" id="AACB03000001">
    <property type="protein sequence ID" value="KAE8305333.1"/>
    <property type="molecule type" value="Genomic_DNA"/>
</dbReference>
<dbReference type="InterPro" id="IPR002110">
    <property type="entry name" value="Ankyrin_rpt"/>
</dbReference>
<organism evidence="2 3">
    <name type="scientific">Giardia intestinalis (strain ATCC 50803 / WB clone C6)</name>
    <name type="common">Giardia lamblia</name>
    <dbReference type="NCBI Taxonomy" id="184922"/>
    <lineage>
        <taxon>Eukaryota</taxon>
        <taxon>Metamonada</taxon>
        <taxon>Diplomonadida</taxon>
        <taxon>Hexamitidae</taxon>
        <taxon>Giardiinae</taxon>
        <taxon>Giardia</taxon>
    </lineage>
</organism>
<dbReference type="Proteomes" id="UP000001548">
    <property type="component" value="Unassembled WGS sequence"/>
</dbReference>
<feature type="compositionally biased region" description="Basic and acidic residues" evidence="1">
    <location>
        <begin position="421"/>
        <end position="430"/>
    </location>
</feature>
<reference evidence="2 3" key="1">
    <citation type="journal article" date="2007" name="Science">
        <title>Genomic minimalism in the early diverging intestinal parasite Giardia lamblia.</title>
        <authorList>
            <person name="Morrison H.G."/>
            <person name="McArthur A.G."/>
            <person name="Gillin F.D."/>
            <person name="Aley S.B."/>
            <person name="Adam R.D."/>
            <person name="Olsen G.J."/>
            <person name="Best A.A."/>
            <person name="Cande W.Z."/>
            <person name="Chen F."/>
            <person name="Cipriano M.J."/>
            <person name="Davids B.J."/>
            <person name="Dawson S.C."/>
            <person name="Elmendorf H.G."/>
            <person name="Hehl A.B."/>
            <person name="Holder M.E."/>
            <person name="Huse S.M."/>
            <person name="Kim U.U."/>
            <person name="Lasek-Nesselquist E."/>
            <person name="Manning G."/>
            <person name="Nigam A."/>
            <person name="Nixon J.E."/>
            <person name="Palm D."/>
            <person name="Passamaneck N.E."/>
            <person name="Prabhu A."/>
            <person name="Reich C.I."/>
            <person name="Reiner D.S."/>
            <person name="Samuelson J."/>
            <person name="Svard S.G."/>
            <person name="Sogin M.L."/>
        </authorList>
    </citation>
    <scope>NUCLEOTIDE SEQUENCE [LARGE SCALE GENOMIC DNA]</scope>
    <source>
        <strain evidence="2 3">WB C6</strain>
    </source>
</reference>
<evidence type="ECO:0000313" key="3">
    <source>
        <dbReference type="Proteomes" id="UP000001548"/>
    </source>
</evidence>
<dbReference type="Gene3D" id="1.25.40.20">
    <property type="entry name" value="Ankyrin repeat-containing domain"/>
    <property type="match status" value="5"/>
</dbReference>
<evidence type="ECO:0000313" key="2">
    <source>
        <dbReference type="EMBL" id="KAE8305333.1"/>
    </source>
</evidence>
<proteinExistence type="predicted"/>
<feature type="compositionally biased region" description="Basic and acidic residues" evidence="1">
    <location>
        <begin position="1135"/>
        <end position="1153"/>
    </location>
</feature>
<feature type="compositionally biased region" description="Basic and acidic residues" evidence="1">
    <location>
        <begin position="369"/>
        <end position="378"/>
    </location>
</feature>
<dbReference type="HOGENOM" id="CLU_274112_0_0_1"/>
<evidence type="ECO:0000256" key="1">
    <source>
        <dbReference type="SAM" id="MobiDB-lite"/>
    </source>
</evidence>
<feature type="region of interest" description="Disordered" evidence="1">
    <location>
        <begin position="362"/>
        <end position="430"/>
    </location>
</feature>
<feature type="region of interest" description="Disordered" evidence="1">
    <location>
        <begin position="1135"/>
        <end position="1171"/>
    </location>
</feature>
<dbReference type="STRING" id="184922.A8B866"/>
<gene>
    <name evidence="2" type="ORF">GL50803_0092134</name>
</gene>
<protein>
    <submittedName>
        <fullName evidence="2">Ankyrin repeat protein 1</fullName>
    </submittedName>
</protein>
<dbReference type="SUPFAM" id="SSF48403">
    <property type="entry name" value="Ankyrin repeat"/>
    <property type="match status" value="2"/>
</dbReference>
<accession>A8B866</accession>
<dbReference type="PROSITE" id="PS50088">
    <property type="entry name" value="ANK_REPEAT"/>
    <property type="match status" value="2"/>
</dbReference>
<dbReference type="VEuPathDB" id="GiardiaDB:GL50803_92134"/>
<dbReference type="InterPro" id="IPR036770">
    <property type="entry name" value="Ankyrin_rpt-contain_sf"/>
</dbReference>
<keyword evidence="3" id="KW-1185">Reference proteome</keyword>
<dbReference type="PROSITE" id="PS50297">
    <property type="entry name" value="ANK_REP_REGION"/>
    <property type="match status" value="2"/>
</dbReference>
<dbReference type="OMA" id="AIHYERH"/>
<dbReference type="SMART" id="SM00248">
    <property type="entry name" value="ANK"/>
    <property type="match status" value="17"/>
</dbReference>
<dbReference type="KEGG" id="gla:GL50803_0092134"/>
<dbReference type="RefSeq" id="XP_001708957.1">
    <property type="nucleotide sequence ID" value="XM_001708905.1"/>
</dbReference>
<dbReference type="AlphaFoldDB" id="A8B866"/>
<sequence>MRPSVSHYIPLFVAGPDKTIAIQRGRGVPVLMEAFSYADLTVAKRRQLARNLYHLIDCKHPSLLVYLTLINDRSRCSYSLVSEAATLRPLSDELCVQTSLRIFSTTHSITAFLIDLLGAVKFVFDRHMHKEAIKLLCHSISLENVYLQADGHAKLALRPYYGRKQPRPATPPDQWPLDIYKNPSPETIVFLLGQIVLRLILTTDDFTEFTKGRAYLLSLHCRARFGVHIVELVERMTRTVAKERVTLRSLFDEYCTSEMNRVADVSRGISRTSELGMTDLMIAAGLDEYRSISLYLPFQQFYTDNLGRTALMVALENHAYTAAYYLLSESGYIHRLPNVDYGDLDYIPTKAELDEIAAAEAAEQEAAEQAERLAAEKKARGKKKKVSRPNTAMDDDAKPPSRTSSRSGARPGGSDKGQVSGEKKSSERLREELEAKKAARPLPYAGVRGSFITTQLMKEHKHALFRAAIHYERHLLLQEGFTELMIAIMAASYKTFRQYMHQTKRQDIRGYTACMYSVEANCLPIVTRLIEEEKTITNNDGKTAGTLALEIGNQQIIDLLTRYESLLDPDGNTLLHRSVLSNRPEDISKYLHLASTYNSNDKTALMLAAERGYDKCVEMLLSEAKLTTQTGPDVLAGWKDITALMLAACNGHATCVKLLEEEEAEMRDSNGQHTALMAAALTNRIEAIAILLNREGGLQNHQGYTALMLAAQHENVEALNALVHVEAGTVDRSDNTALMQAVLTGKTDVARHLIAAEAQVIRKDGNFALQLAIEQNHPDLARELMEREGHILCSIGFTDLMTSAFFGDLRECSHLLDQVRCRTNTGMTALMIAARAGHLDVVQLLSEHEIGLFDQNAVTAGSYAYRNGHEPIYSLLAEREVVADEAKNTLLHKAAEAGDISLVKRYHHMVGRINGQNKTACQLAKNFKHEEVVSYLERKGDAVDTDQSTLLHLAAIKNSTDEVGKLLHMAGCYNKAGRTALMEAAERDHADIVELLLPYEAHIRATKGFTVGGVEFARPTALMIASRSGSAAACEKLVSTEARLFTHGARLTALMAAALQDKLECIGVLQGVEQRMVNYSGRTALMLAAKAGKVAAVKALAVHEHGLVDLESKNAATIAKLAKKTDCVVALKPYEKPEARSRPPTHTECRDTNDIQLNNGPNETEDDVVEK</sequence>
<dbReference type="PANTHER" id="PTHR24120">
    <property type="entry name" value="GH07239P"/>
    <property type="match status" value="1"/>
</dbReference>
<dbReference type="PANTHER" id="PTHR24120:SF4">
    <property type="entry name" value="GH07239P"/>
    <property type="match status" value="1"/>
</dbReference>